<evidence type="ECO:0000313" key="2">
    <source>
        <dbReference type="EMBL" id="MFC7190264.1"/>
    </source>
</evidence>
<dbReference type="Pfam" id="PF24035">
    <property type="entry name" value="DUF7344"/>
    <property type="match status" value="1"/>
</dbReference>
<name>A0ABD5YQL5_9EURY</name>
<dbReference type="InterPro" id="IPR055768">
    <property type="entry name" value="DUF7344"/>
</dbReference>
<dbReference type="RefSeq" id="WP_248906976.1">
    <property type="nucleotide sequence ID" value="NZ_CP109979.1"/>
</dbReference>
<dbReference type="EMBL" id="JBHTAX010000001">
    <property type="protein sequence ID" value="MFC7190264.1"/>
    <property type="molecule type" value="Genomic_DNA"/>
</dbReference>
<organism evidence="2 3">
    <name type="scientific">Halocatena marina</name>
    <dbReference type="NCBI Taxonomy" id="2934937"/>
    <lineage>
        <taxon>Archaea</taxon>
        <taxon>Methanobacteriati</taxon>
        <taxon>Methanobacteriota</taxon>
        <taxon>Stenosarchaea group</taxon>
        <taxon>Halobacteria</taxon>
        <taxon>Halobacteriales</taxon>
        <taxon>Natronomonadaceae</taxon>
        <taxon>Halocatena</taxon>
    </lineage>
</organism>
<feature type="domain" description="DUF7344" evidence="1">
    <location>
        <begin position="24"/>
        <end position="101"/>
    </location>
</feature>
<comment type="caution">
    <text evidence="2">The sequence shown here is derived from an EMBL/GenBank/DDBJ whole genome shotgun (WGS) entry which is preliminary data.</text>
</comment>
<protein>
    <recommendedName>
        <fullName evidence="1">DUF7344 domain-containing protein</fullName>
    </recommendedName>
</protein>
<dbReference type="AlphaFoldDB" id="A0ABD5YQL5"/>
<accession>A0ABD5YQL5</accession>
<sequence length="123" mass="14472">MTDSRDLSTHTEPLRALPDDEEIFDPLMNLRRRTIIRYMSHLPPDAAVETAELARVCAAVERDLPLHKVNHRTYRHAYQAVRQRDIQRLADAEILDRHDRDTITRGERFAYFIELLDAIDDHL</sequence>
<evidence type="ECO:0000259" key="1">
    <source>
        <dbReference type="Pfam" id="PF24035"/>
    </source>
</evidence>
<evidence type="ECO:0000313" key="3">
    <source>
        <dbReference type="Proteomes" id="UP001596417"/>
    </source>
</evidence>
<reference evidence="2 3" key="1">
    <citation type="journal article" date="2019" name="Int. J. Syst. Evol. Microbiol.">
        <title>The Global Catalogue of Microorganisms (GCM) 10K type strain sequencing project: providing services to taxonomists for standard genome sequencing and annotation.</title>
        <authorList>
            <consortium name="The Broad Institute Genomics Platform"/>
            <consortium name="The Broad Institute Genome Sequencing Center for Infectious Disease"/>
            <person name="Wu L."/>
            <person name="Ma J."/>
        </authorList>
    </citation>
    <scope>NUCLEOTIDE SEQUENCE [LARGE SCALE GENOMIC DNA]</scope>
    <source>
        <strain evidence="2 3">RDMS1</strain>
    </source>
</reference>
<gene>
    <name evidence="2" type="ORF">ACFQL7_10635</name>
</gene>
<dbReference type="Proteomes" id="UP001596417">
    <property type="component" value="Unassembled WGS sequence"/>
</dbReference>
<proteinExistence type="predicted"/>
<keyword evidence="3" id="KW-1185">Reference proteome</keyword>
<dbReference type="GeneID" id="76199859"/>